<evidence type="ECO:0000313" key="3">
    <source>
        <dbReference type="Proteomes" id="UP000297910"/>
    </source>
</evidence>
<gene>
    <name evidence="2" type="ORF">BPAE_0141g00050</name>
</gene>
<comment type="caution">
    <text evidence="2">The sequence shown here is derived from an EMBL/GenBank/DDBJ whole genome shotgun (WGS) entry which is preliminary data.</text>
</comment>
<evidence type="ECO:0000313" key="2">
    <source>
        <dbReference type="EMBL" id="TGO23175.1"/>
    </source>
</evidence>
<feature type="region of interest" description="Disordered" evidence="1">
    <location>
        <begin position="72"/>
        <end position="101"/>
    </location>
</feature>
<dbReference type="AlphaFoldDB" id="A0A4Z1FFK4"/>
<sequence>MQFQRQGLPRPTQIRTTIKIMERRIEPTRIPVTTGDFQRPITLATPHTAPAGPVHASLLSGTAIDAITVNEPKQIPPPARSTNAQPTIDAVSSRASPKQDI</sequence>
<dbReference type="EMBL" id="PQXI01000141">
    <property type="protein sequence ID" value="TGO23175.1"/>
    <property type="molecule type" value="Genomic_DNA"/>
</dbReference>
<dbReference type="Proteomes" id="UP000297910">
    <property type="component" value="Unassembled WGS sequence"/>
</dbReference>
<protein>
    <submittedName>
        <fullName evidence="2">Uncharacterized protein</fullName>
    </submittedName>
</protein>
<keyword evidence="3" id="KW-1185">Reference proteome</keyword>
<proteinExistence type="predicted"/>
<evidence type="ECO:0000256" key="1">
    <source>
        <dbReference type="SAM" id="MobiDB-lite"/>
    </source>
</evidence>
<reference evidence="2 3" key="1">
    <citation type="submission" date="2017-12" db="EMBL/GenBank/DDBJ databases">
        <title>Comparative genomics of Botrytis spp.</title>
        <authorList>
            <person name="Valero-Jimenez C.A."/>
            <person name="Tapia P."/>
            <person name="Veloso J."/>
            <person name="Silva-Moreno E."/>
            <person name="Staats M."/>
            <person name="Valdes J.H."/>
            <person name="Van Kan J.A.L."/>
        </authorList>
    </citation>
    <scope>NUCLEOTIDE SEQUENCE [LARGE SCALE GENOMIC DNA]</scope>
    <source>
        <strain evidence="2 3">Bp0003</strain>
    </source>
</reference>
<accession>A0A4Z1FFK4</accession>
<organism evidence="2 3">
    <name type="scientific">Botrytis paeoniae</name>
    <dbReference type="NCBI Taxonomy" id="278948"/>
    <lineage>
        <taxon>Eukaryota</taxon>
        <taxon>Fungi</taxon>
        <taxon>Dikarya</taxon>
        <taxon>Ascomycota</taxon>
        <taxon>Pezizomycotina</taxon>
        <taxon>Leotiomycetes</taxon>
        <taxon>Helotiales</taxon>
        <taxon>Sclerotiniaceae</taxon>
        <taxon>Botrytis</taxon>
    </lineage>
</organism>
<name>A0A4Z1FFK4_9HELO</name>